<name>A0A6A4VRH7_AMPAM</name>
<dbReference type="FunFam" id="1.20.1250.20:FF:000232">
    <property type="entry name" value="Organic cation/carnitine transporter 7"/>
    <property type="match status" value="1"/>
</dbReference>
<dbReference type="PROSITE" id="PS00217">
    <property type="entry name" value="SUGAR_TRANSPORT_2"/>
    <property type="match status" value="1"/>
</dbReference>
<accession>A0A6A4VRH7</accession>
<reference evidence="9 10" key="1">
    <citation type="submission" date="2019-07" db="EMBL/GenBank/DDBJ databases">
        <title>Draft genome assembly of a fouling barnacle, Amphibalanus amphitrite (Darwin, 1854): The first reference genome for Thecostraca.</title>
        <authorList>
            <person name="Kim W."/>
        </authorList>
    </citation>
    <scope>NUCLEOTIDE SEQUENCE [LARGE SCALE GENOMIC DNA]</scope>
    <source>
        <strain evidence="9">SNU_AA5</strain>
        <tissue evidence="9">Soma without cirri and trophi</tissue>
    </source>
</reference>
<feature type="transmembrane region" description="Helical" evidence="7">
    <location>
        <begin position="86"/>
        <end position="105"/>
    </location>
</feature>
<evidence type="ECO:0000256" key="1">
    <source>
        <dbReference type="ARBA" id="ARBA00004141"/>
    </source>
</evidence>
<feature type="transmembrane region" description="Helical" evidence="7">
    <location>
        <begin position="172"/>
        <end position="195"/>
    </location>
</feature>
<comment type="caution">
    <text evidence="9">The sequence shown here is derived from an EMBL/GenBank/DDBJ whole genome shotgun (WGS) entry which is preliminary data.</text>
</comment>
<feature type="domain" description="Major facilitator superfamily (MFS) profile" evidence="8">
    <location>
        <begin position="48"/>
        <end position="516"/>
    </location>
</feature>
<evidence type="ECO:0000313" key="9">
    <source>
        <dbReference type="EMBL" id="KAF0296835.1"/>
    </source>
</evidence>
<keyword evidence="4 7" id="KW-0812">Transmembrane</keyword>
<evidence type="ECO:0000313" key="10">
    <source>
        <dbReference type="Proteomes" id="UP000440578"/>
    </source>
</evidence>
<dbReference type="AlphaFoldDB" id="A0A6A4VRH7"/>
<feature type="transmembrane region" description="Helical" evidence="7">
    <location>
        <begin position="486"/>
        <end position="511"/>
    </location>
</feature>
<feature type="transmembrane region" description="Helical" evidence="7">
    <location>
        <begin position="308"/>
        <end position="329"/>
    </location>
</feature>
<dbReference type="PANTHER" id="PTHR23511:SF34">
    <property type="entry name" value="SYNAPTIC VESICLE GLYCOPROTEIN 2"/>
    <property type="match status" value="1"/>
</dbReference>
<evidence type="ECO:0000256" key="5">
    <source>
        <dbReference type="ARBA" id="ARBA00022989"/>
    </source>
</evidence>
<gene>
    <name evidence="9" type="primary">SV2A</name>
    <name evidence="9" type="ORF">FJT64_005741</name>
</gene>
<protein>
    <submittedName>
        <fullName evidence="9">Synaptic vesicle glycoprotein 2A</fullName>
    </submittedName>
</protein>
<evidence type="ECO:0000256" key="6">
    <source>
        <dbReference type="ARBA" id="ARBA00023136"/>
    </source>
</evidence>
<keyword evidence="6 7" id="KW-0472">Membrane</keyword>
<evidence type="ECO:0000259" key="8">
    <source>
        <dbReference type="PROSITE" id="PS50850"/>
    </source>
</evidence>
<dbReference type="GO" id="GO:0016020">
    <property type="term" value="C:membrane"/>
    <property type="evidence" value="ECO:0007669"/>
    <property type="project" value="UniProtKB-SubCell"/>
</dbReference>
<dbReference type="PROSITE" id="PS00216">
    <property type="entry name" value="SUGAR_TRANSPORT_1"/>
    <property type="match status" value="1"/>
</dbReference>
<dbReference type="GO" id="GO:0022857">
    <property type="term" value="F:transmembrane transporter activity"/>
    <property type="evidence" value="ECO:0007669"/>
    <property type="project" value="InterPro"/>
</dbReference>
<sequence>MLHRPQKEESIALLEHSDDDDVPVSGGRRVEYDAALSAAGFGRFQYWLVLTIGWANAADAVELLSVSSLLPAAECDLQMTAEQKGYLTASSFIGLMVGGCVWGGLGDAIGRKATLVSALLFNAFFGLVSSLMQSFWPFLACRFLSGVGVGGATPLVFAYFSEFSPSEYRGRMIAVVSYFWIIGNTLVAGMAWLMIPADIGWTEGPFKYNSWRIFVLFATLPSFLSALTLTRFPRSPKFLLAEGRDTEALEILREVHRINAHGKVGDYPVSSLEQVRHEDSRRRQSAGDVLRVMVGNVADLFRTCLRPLVVLLGIEFAIQFGYYGLWVWFPELFNRLEQYQEAHPSAAPAAMCDIIDASVNGTAVDPCAAAASPSAYMDEFIVAAAPALLNMWTIFHMDKLGRKFFLVIGLAMSSGSVFLIYLVKKTWQNLALSCLFGSVSNLSFSAINCVSAELFPTHLRSTAIAVLMLVARIGAIAGQAVFGELLYLNCAIPILMVAALLMGGALLSCLLPKTDGAKLPE</sequence>
<dbReference type="InterPro" id="IPR036259">
    <property type="entry name" value="MFS_trans_sf"/>
</dbReference>
<feature type="transmembrane region" description="Helical" evidence="7">
    <location>
        <begin position="142"/>
        <end position="160"/>
    </location>
</feature>
<dbReference type="SUPFAM" id="SSF103473">
    <property type="entry name" value="MFS general substrate transporter"/>
    <property type="match status" value="1"/>
</dbReference>
<evidence type="ECO:0000256" key="2">
    <source>
        <dbReference type="ARBA" id="ARBA00008335"/>
    </source>
</evidence>
<dbReference type="InterPro" id="IPR020846">
    <property type="entry name" value="MFS_dom"/>
</dbReference>
<dbReference type="Proteomes" id="UP000440578">
    <property type="component" value="Unassembled WGS sequence"/>
</dbReference>
<feature type="transmembrane region" description="Helical" evidence="7">
    <location>
        <begin position="404"/>
        <end position="423"/>
    </location>
</feature>
<evidence type="ECO:0000256" key="4">
    <source>
        <dbReference type="ARBA" id="ARBA00022692"/>
    </source>
</evidence>
<comment type="similarity">
    <text evidence="2">Belongs to the major facilitator superfamily.</text>
</comment>
<dbReference type="PANTHER" id="PTHR23511">
    <property type="entry name" value="SYNAPTIC VESICLE GLYCOPROTEIN 2"/>
    <property type="match status" value="1"/>
</dbReference>
<dbReference type="EMBL" id="VIIS01001530">
    <property type="protein sequence ID" value="KAF0296835.1"/>
    <property type="molecule type" value="Genomic_DNA"/>
</dbReference>
<dbReference type="InterPro" id="IPR005828">
    <property type="entry name" value="MFS_sugar_transport-like"/>
</dbReference>
<keyword evidence="3" id="KW-0813">Transport</keyword>
<evidence type="ECO:0000256" key="3">
    <source>
        <dbReference type="ARBA" id="ARBA00022448"/>
    </source>
</evidence>
<organism evidence="9 10">
    <name type="scientific">Amphibalanus amphitrite</name>
    <name type="common">Striped barnacle</name>
    <name type="synonym">Balanus amphitrite</name>
    <dbReference type="NCBI Taxonomy" id="1232801"/>
    <lineage>
        <taxon>Eukaryota</taxon>
        <taxon>Metazoa</taxon>
        <taxon>Ecdysozoa</taxon>
        <taxon>Arthropoda</taxon>
        <taxon>Crustacea</taxon>
        <taxon>Multicrustacea</taxon>
        <taxon>Cirripedia</taxon>
        <taxon>Thoracica</taxon>
        <taxon>Thoracicalcarea</taxon>
        <taxon>Balanomorpha</taxon>
        <taxon>Balanoidea</taxon>
        <taxon>Balanidae</taxon>
        <taxon>Amphibalaninae</taxon>
        <taxon>Amphibalanus</taxon>
    </lineage>
</organism>
<dbReference type="OrthoDB" id="3936150at2759"/>
<dbReference type="Pfam" id="PF00083">
    <property type="entry name" value="Sugar_tr"/>
    <property type="match status" value="2"/>
</dbReference>
<feature type="transmembrane region" description="Helical" evidence="7">
    <location>
        <begin position="380"/>
        <end position="397"/>
    </location>
</feature>
<comment type="subcellular location">
    <subcellularLocation>
        <location evidence="1">Membrane</location>
        <topology evidence="1">Multi-pass membrane protein</topology>
    </subcellularLocation>
</comment>
<dbReference type="PROSITE" id="PS50850">
    <property type="entry name" value="MFS"/>
    <property type="match status" value="1"/>
</dbReference>
<feature type="transmembrane region" description="Helical" evidence="7">
    <location>
        <begin position="117"/>
        <end position="136"/>
    </location>
</feature>
<evidence type="ECO:0000256" key="7">
    <source>
        <dbReference type="SAM" id="Phobius"/>
    </source>
</evidence>
<dbReference type="InterPro" id="IPR005829">
    <property type="entry name" value="Sugar_transporter_CS"/>
</dbReference>
<dbReference type="Gene3D" id="1.20.1250.20">
    <property type="entry name" value="MFS general substrate transporter like domains"/>
    <property type="match status" value="1"/>
</dbReference>
<proteinExistence type="inferred from homology"/>
<feature type="transmembrane region" description="Helical" evidence="7">
    <location>
        <begin position="462"/>
        <end position="480"/>
    </location>
</feature>
<feature type="transmembrane region" description="Helical" evidence="7">
    <location>
        <begin position="210"/>
        <end position="229"/>
    </location>
</feature>
<keyword evidence="10" id="KW-1185">Reference proteome</keyword>
<keyword evidence="5 7" id="KW-1133">Transmembrane helix</keyword>